<gene>
    <name evidence="3" type="ORF">MW290_11465</name>
</gene>
<feature type="signal peptide" evidence="1">
    <location>
        <begin position="1"/>
        <end position="21"/>
    </location>
</feature>
<protein>
    <submittedName>
        <fullName evidence="3">PEP-CTERM sorting domain-containing protein</fullName>
    </submittedName>
</protein>
<accession>A0ABY4S5P9</accession>
<dbReference type="RefSeq" id="WP_250194787.1">
    <property type="nucleotide sequence ID" value="NZ_CP097635.1"/>
</dbReference>
<dbReference type="NCBIfam" id="TIGR02595">
    <property type="entry name" value="PEP_CTERM"/>
    <property type="match status" value="1"/>
</dbReference>
<keyword evidence="1" id="KW-0732">Signal</keyword>
<evidence type="ECO:0000313" key="4">
    <source>
        <dbReference type="Proteomes" id="UP001056201"/>
    </source>
</evidence>
<organism evidence="3 4">
    <name type="scientific">Aquincola tertiaricarbonis</name>
    <dbReference type="NCBI Taxonomy" id="391953"/>
    <lineage>
        <taxon>Bacteria</taxon>
        <taxon>Pseudomonadati</taxon>
        <taxon>Pseudomonadota</taxon>
        <taxon>Betaproteobacteria</taxon>
        <taxon>Burkholderiales</taxon>
        <taxon>Sphaerotilaceae</taxon>
        <taxon>Aquincola</taxon>
    </lineage>
</organism>
<evidence type="ECO:0000259" key="2">
    <source>
        <dbReference type="Pfam" id="PF07589"/>
    </source>
</evidence>
<dbReference type="InterPro" id="IPR013424">
    <property type="entry name" value="Ice-binding_C"/>
</dbReference>
<keyword evidence="4" id="KW-1185">Reference proteome</keyword>
<name>A0ABY4S5P9_AQUTE</name>
<sequence length="246" mass="25811">MQLKKLAAAVGLALTLPAAFAAINTDNGAELFMLVWNENGSYALDTGITVDDMLGATAGFSFSRSVLGGEWSKFIAANPNTSTTRWGLVAADGEGFGDIGEFHLLVTQKDNLSPIVNNTTTNTITPNAGTYAQTVNQTGTHTLDFAVNGDSYNPKGTEAFYRDEILFGPPGLYIDHAIGGTADVFDITVGSYDNLEQSVVNKLAGKATFDGTTLTYTVAAVPEPGTYALMLAGLAGVAALARRRRG</sequence>
<feature type="domain" description="Ice-binding protein C-terminal" evidence="2">
    <location>
        <begin position="220"/>
        <end position="245"/>
    </location>
</feature>
<proteinExistence type="predicted"/>
<reference evidence="3" key="1">
    <citation type="submission" date="2022-05" db="EMBL/GenBank/DDBJ databases">
        <title>An RpoN-dependent PEP-CTERM gene is involved in floc formation of an Aquincola tertiaricarbonis strain.</title>
        <authorList>
            <person name="Qiu D."/>
            <person name="Xia M."/>
        </authorList>
    </citation>
    <scope>NUCLEOTIDE SEQUENCE</scope>
    <source>
        <strain evidence="3">RN12</strain>
    </source>
</reference>
<dbReference type="Pfam" id="PF07589">
    <property type="entry name" value="PEP-CTERM"/>
    <property type="match status" value="1"/>
</dbReference>
<dbReference type="EMBL" id="CP097635">
    <property type="protein sequence ID" value="URI06524.1"/>
    <property type="molecule type" value="Genomic_DNA"/>
</dbReference>
<evidence type="ECO:0000256" key="1">
    <source>
        <dbReference type="SAM" id="SignalP"/>
    </source>
</evidence>
<feature type="chain" id="PRO_5045661168" evidence="1">
    <location>
        <begin position="22"/>
        <end position="246"/>
    </location>
</feature>
<evidence type="ECO:0000313" key="3">
    <source>
        <dbReference type="EMBL" id="URI06524.1"/>
    </source>
</evidence>
<dbReference type="Proteomes" id="UP001056201">
    <property type="component" value="Chromosome 1"/>
</dbReference>